<dbReference type="SFLD" id="SFLDG01082">
    <property type="entry name" value="B12-binding_domain_containing"/>
    <property type="match status" value="1"/>
</dbReference>
<dbReference type="EMBL" id="VSSQ01000148">
    <property type="protein sequence ID" value="MPL81340.1"/>
    <property type="molecule type" value="Genomic_DNA"/>
</dbReference>
<evidence type="ECO:0000313" key="8">
    <source>
        <dbReference type="EMBL" id="MPL81340.1"/>
    </source>
</evidence>
<dbReference type="PROSITE" id="PS01278">
    <property type="entry name" value="MTTASE_RADICAL"/>
    <property type="match status" value="1"/>
</dbReference>
<comment type="caution">
    <text evidence="8">The sequence shown here is derived from an EMBL/GenBank/DDBJ whole genome shotgun (WGS) entry which is preliminary data.</text>
</comment>
<dbReference type="Gene3D" id="3.80.30.20">
    <property type="entry name" value="tm_1862 like domain"/>
    <property type="match status" value="1"/>
</dbReference>
<dbReference type="InterPro" id="IPR013704">
    <property type="entry name" value="UPF0313_N"/>
</dbReference>
<proteinExistence type="inferred from homology"/>
<dbReference type="InterPro" id="IPR022946">
    <property type="entry name" value="UPF0313"/>
</dbReference>
<evidence type="ECO:0000256" key="2">
    <source>
        <dbReference type="ARBA" id="ARBA00022485"/>
    </source>
</evidence>
<gene>
    <name evidence="8" type="ORF">SDC9_27257</name>
</gene>
<comment type="cofactor">
    <cofactor evidence="1">
        <name>[4Fe-4S] cluster</name>
        <dbReference type="ChEBI" id="CHEBI:49883"/>
    </cofactor>
</comment>
<dbReference type="SFLD" id="SFLDG01069">
    <property type="entry name" value="UPF0313"/>
    <property type="match status" value="1"/>
</dbReference>
<keyword evidence="3" id="KW-0949">S-adenosyl-L-methionine</keyword>
<feature type="domain" description="Radical SAM core" evidence="7">
    <location>
        <begin position="298"/>
        <end position="574"/>
    </location>
</feature>
<dbReference type="NCBIfam" id="TIGR03904">
    <property type="entry name" value="SAM_YgiQ"/>
    <property type="match status" value="1"/>
</dbReference>
<name>A0A644UQM6_9ZZZZ</name>
<dbReference type="HAMAP" id="MF_01251">
    <property type="entry name" value="UPF0313"/>
    <property type="match status" value="1"/>
</dbReference>
<keyword evidence="4" id="KW-0479">Metal-binding</keyword>
<keyword evidence="5" id="KW-0408">Iron</keyword>
<dbReference type="InterPro" id="IPR007197">
    <property type="entry name" value="rSAM"/>
</dbReference>
<evidence type="ECO:0000259" key="7">
    <source>
        <dbReference type="PROSITE" id="PS51918"/>
    </source>
</evidence>
<dbReference type="SFLD" id="SFLDS00029">
    <property type="entry name" value="Radical_SAM"/>
    <property type="match status" value="1"/>
</dbReference>
<dbReference type="InterPro" id="IPR058240">
    <property type="entry name" value="rSAM_sf"/>
</dbReference>
<evidence type="ECO:0000256" key="5">
    <source>
        <dbReference type="ARBA" id="ARBA00023004"/>
    </source>
</evidence>
<dbReference type="InterPro" id="IPR006638">
    <property type="entry name" value="Elp3/MiaA/NifB-like_rSAM"/>
</dbReference>
<dbReference type="PANTHER" id="PTHR32331:SF0">
    <property type="entry name" value="UPF0313 PROTEIN YGIQ"/>
    <property type="match status" value="1"/>
</dbReference>
<dbReference type="GO" id="GO:0046872">
    <property type="term" value="F:metal ion binding"/>
    <property type="evidence" value="ECO:0007669"/>
    <property type="project" value="UniProtKB-KW"/>
</dbReference>
<dbReference type="InterPro" id="IPR020612">
    <property type="entry name" value="Methylthiotransferase_CS"/>
</dbReference>
<evidence type="ECO:0000256" key="6">
    <source>
        <dbReference type="ARBA" id="ARBA00023014"/>
    </source>
</evidence>
<protein>
    <recommendedName>
        <fullName evidence="7">Radical SAM core domain-containing protein</fullName>
    </recommendedName>
</protein>
<dbReference type="Pfam" id="PF08497">
    <property type="entry name" value="Radical_SAM_N"/>
    <property type="match status" value="1"/>
</dbReference>
<dbReference type="AlphaFoldDB" id="A0A644UQM6"/>
<keyword evidence="6" id="KW-0411">Iron-sulfur</keyword>
<dbReference type="SMART" id="SM00729">
    <property type="entry name" value="Elp3"/>
    <property type="match status" value="1"/>
</dbReference>
<evidence type="ECO:0000256" key="1">
    <source>
        <dbReference type="ARBA" id="ARBA00001966"/>
    </source>
</evidence>
<dbReference type="GO" id="GO:0051539">
    <property type="term" value="F:4 iron, 4 sulfur cluster binding"/>
    <property type="evidence" value="ECO:0007669"/>
    <property type="project" value="UniProtKB-KW"/>
</dbReference>
<sequence length="576" mass="65394">MQSNNTFPIPTTKKEMEALGWSSADVILFSGDAFVDHPSFGTAVIARVLLNNGYKVAVVPQPNWRDDLRDFKKLGVPNLFFGVNSGVMDSMINHYTANKRLRSNDAYTPGGESGRRPDYAVSVYSKILKQLFPEVPVVVGGVEASLRRFTHYDYWQDKLLPSILVESGADWLVYGMGEMPVLELAYKISIGESVEMIRRTKQIGYITNTKSSFFTDSLLLNSYEECLKSKEAFAANFNIIESESNSWSSKHIIEPVGDKFVHITSPWPLLTQQELDSVYDLPYTRKPHPRYGVKPISAYEMIKFSVNTHRGCFGSCTFCTISAHQGKFVQSRSENSVIKEVEKIVSMEDFRGNISDLGGPSANMYKMEGKNLLQCHKCRRDSCIYPNICNNLNNSHTPLLDLYKKVAVVKGVKKAFIGSGIRYDLFINERGYLNDSGKTYLEEVITKHTSGRFKVAPEHTSDHVLKAMGKPSFKLFEKLKSEFKIITNKHNLKYQIVPYFISSHPGCKMDDMKSLAQNPHLKDISLEQVQDFTPTPMTRSSISFYTGLDPKTMKKIFVERDPKMKQKQKSFFFNKK</sequence>
<accession>A0A644UQM6</accession>
<dbReference type="InterPro" id="IPR023404">
    <property type="entry name" value="rSAM_horseshoe"/>
</dbReference>
<reference evidence="8" key="1">
    <citation type="submission" date="2019-08" db="EMBL/GenBank/DDBJ databases">
        <authorList>
            <person name="Kucharzyk K."/>
            <person name="Murdoch R.W."/>
            <person name="Higgins S."/>
            <person name="Loffler F."/>
        </authorList>
    </citation>
    <scope>NUCLEOTIDE SEQUENCE</scope>
</reference>
<dbReference type="GO" id="GO:0003824">
    <property type="term" value="F:catalytic activity"/>
    <property type="evidence" value="ECO:0007669"/>
    <property type="project" value="InterPro"/>
</dbReference>
<dbReference type="PANTHER" id="PTHR32331">
    <property type="entry name" value="UPF0313 PROTEIN YGIQ"/>
    <property type="match status" value="1"/>
</dbReference>
<dbReference type="SUPFAM" id="SSF102114">
    <property type="entry name" value="Radical SAM enzymes"/>
    <property type="match status" value="1"/>
</dbReference>
<evidence type="ECO:0000256" key="4">
    <source>
        <dbReference type="ARBA" id="ARBA00022723"/>
    </source>
</evidence>
<organism evidence="8">
    <name type="scientific">bioreactor metagenome</name>
    <dbReference type="NCBI Taxonomy" id="1076179"/>
    <lineage>
        <taxon>unclassified sequences</taxon>
        <taxon>metagenomes</taxon>
        <taxon>ecological metagenomes</taxon>
    </lineage>
</organism>
<keyword evidence="2" id="KW-0004">4Fe-4S</keyword>
<dbReference type="PROSITE" id="PS51918">
    <property type="entry name" value="RADICAL_SAM"/>
    <property type="match status" value="1"/>
</dbReference>
<evidence type="ECO:0000256" key="3">
    <source>
        <dbReference type="ARBA" id="ARBA00022691"/>
    </source>
</evidence>